<evidence type="ECO:0000259" key="4">
    <source>
        <dbReference type="Pfam" id="PF10672"/>
    </source>
</evidence>
<accession>A0A401FWH8</accession>
<dbReference type="CDD" id="cd02440">
    <property type="entry name" value="AdoMet_MTases"/>
    <property type="match status" value="1"/>
</dbReference>
<keyword evidence="2 5" id="KW-0808">Transferase</keyword>
<evidence type="ECO:0000256" key="1">
    <source>
        <dbReference type="ARBA" id="ARBA00022603"/>
    </source>
</evidence>
<organism evidence="5 6">
    <name type="scientific">Desulfonema ishimotonii</name>
    <dbReference type="NCBI Taxonomy" id="45657"/>
    <lineage>
        <taxon>Bacteria</taxon>
        <taxon>Pseudomonadati</taxon>
        <taxon>Thermodesulfobacteriota</taxon>
        <taxon>Desulfobacteria</taxon>
        <taxon>Desulfobacterales</taxon>
        <taxon>Desulfococcaceae</taxon>
        <taxon>Desulfonema</taxon>
    </lineage>
</organism>
<gene>
    <name evidence="5" type="ORF">DENIS_2285</name>
</gene>
<dbReference type="GO" id="GO:0032259">
    <property type="term" value="P:methylation"/>
    <property type="evidence" value="ECO:0007669"/>
    <property type="project" value="UniProtKB-KW"/>
</dbReference>
<dbReference type="OrthoDB" id="9805492at2"/>
<dbReference type="InterPro" id="IPR019614">
    <property type="entry name" value="SAM-dep_methyl-trfase"/>
</dbReference>
<reference evidence="6" key="1">
    <citation type="submission" date="2017-11" db="EMBL/GenBank/DDBJ databases">
        <authorList>
            <person name="Watanabe M."/>
            <person name="Kojima H."/>
        </authorList>
    </citation>
    <scope>NUCLEOTIDE SEQUENCE [LARGE SCALE GENOMIC DNA]</scope>
    <source>
        <strain evidence="6">Tokyo 01</strain>
    </source>
</reference>
<dbReference type="InterPro" id="IPR029063">
    <property type="entry name" value="SAM-dependent_MTases_sf"/>
</dbReference>
<dbReference type="Pfam" id="PF10672">
    <property type="entry name" value="Methyltrans_SAM"/>
    <property type="match status" value="1"/>
</dbReference>
<name>A0A401FWH8_9BACT</name>
<comment type="caution">
    <text evidence="5">The sequence shown here is derived from an EMBL/GenBank/DDBJ whole genome shotgun (WGS) entry which is preliminary data.</text>
</comment>
<keyword evidence="1 5" id="KW-0489">Methyltransferase</keyword>
<protein>
    <submittedName>
        <fullName evidence="5">SAM-dependent methyltransferase</fullName>
    </submittedName>
</protein>
<evidence type="ECO:0000313" key="6">
    <source>
        <dbReference type="Proteomes" id="UP000288096"/>
    </source>
</evidence>
<evidence type="ECO:0000256" key="2">
    <source>
        <dbReference type="ARBA" id="ARBA00022679"/>
    </source>
</evidence>
<dbReference type="Proteomes" id="UP000288096">
    <property type="component" value="Unassembled WGS sequence"/>
</dbReference>
<reference evidence="6" key="2">
    <citation type="submission" date="2019-01" db="EMBL/GenBank/DDBJ databases">
        <title>Genome sequence of Desulfonema ishimotonii strain Tokyo 01.</title>
        <authorList>
            <person name="Fukui M."/>
        </authorList>
    </citation>
    <scope>NUCLEOTIDE SEQUENCE [LARGE SCALE GENOMIC DNA]</scope>
    <source>
        <strain evidence="6">Tokyo 01</strain>
    </source>
</reference>
<dbReference type="PANTHER" id="PTHR43042">
    <property type="entry name" value="SAM-DEPENDENT METHYLTRANSFERASE"/>
    <property type="match status" value="1"/>
</dbReference>
<dbReference type="SUPFAM" id="SSF53335">
    <property type="entry name" value="S-adenosyl-L-methionine-dependent methyltransferases"/>
    <property type="match status" value="1"/>
</dbReference>
<proteinExistence type="predicted"/>
<evidence type="ECO:0000313" key="5">
    <source>
        <dbReference type="EMBL" id="GBC61325.1"/>
    </source>
</evidence>
<dbReference type="Gene3D" id="3.30.750.80">
    <property type="entry name" value="RNA methyltransferase domain (HRMD) like"/>
    <property type="match status" value="1"/>
</dbReference>
<dbReference type="PANTHER" id="PTHR43042:SF3">
    <property type="entry name" value="RIBOSOMAL RNA LARGE SUBUNIT METHYLTRANSFERASE YWBD-RELATED"/>
    <property type="match status" value="1"/>
</dbReference>
<evidence type="ECO:0000256" key="3">
    <source>
        <dbReference type="ARBA" id="ARBA00022691"/>
    </source>
</evidence>
<sequence length="323" mass="37955">MIDPDIRIKFEQQAEMLANRAKKRFKHLRKRFAKQNISVFRLYDWDIPEIRAVVDWYDGHLVIGEYMRRQSVPQWLPIMGEAVARALDVPPEHLHLKKRYAGKQDGKRYERIGYTDQKIVVSEREFEFYVNPGDYVDTGLFSDHRDTRQTVREMAQGRDFLNLYCYTATFSCYAAKGGARSTLSVDRSETAVKWARENMDLNGIPRQNNALIHADTFDFLRRARRREQRFDLAVVDPPSYSTTQSRNDAFDIVEDHPRLLADTLALMKKGGIIFFSTNHQDFYPRMEDLDIAGLEEITHSTIPEDYVRKTNRQPIHRCWRISV</sequence>
<feature type="domain" description="S-adenosylmethionine-dependent methyltransferase" evidence="4">
    <location>
        <begin position="91"/>
        <end position="281"/>
    </location>
</feature>
<keyword evidence="6" id="KW-1185">Reference proteome</keyword>
<dbReference type="RefSeq" id="WP_124328624.1">
    <property type="nucleotide sequence ID" value="NZ_BEXT01000001.1"/>
</dbReference>
<dbReference type="Gene3D" id="3.40.50.150">
    <property type="entry name" value="Vaccinia Virus protein VP39"/>
    <property type="match status" value="1"/>
</dbReference>
<dbReference type="AlphaFoldDB" id="A0A401FWH8"/>
<dbReference type="GO" id="GO:0008168">
    <property type="term" value="F:methyltransferase activity"/>
    <property type="evidence" value="ECO:0007669"/>
    <property type="project" value="UniProtKB-KW"/>
</dbReference>
<dbReference type="EMBL" id="BEXT01000001">
    <property type="protein sequence ID" value="GBC61325.1"/>
    <property type="molecule type" value="Genomic_DNA"/>
</dbReference>
<keyword evidence="3" id="KW-0949">S-adenosyl-L-methionine</keyword>